<dbReference type="PANTHER" id="PTHR11224:SF10">
    <property type="entry name" value="IP09428P-RELATED"/>
    <property type="match status" value="1"/>
</dbReference>
<dbReference type="InterPro" id="IPR017907">
    <property type="entry name" value="Znf_RING_CS"/>
</dbReference>
<dbReference type="PROSITE" id="PS50103">
    <property type="entry name" value="ZF_C3H1"/>
    <property type="match status" value="2"/>
</dbReference>
<dbReference type="PANTHER" id="PTHR11224">
    <property type="entry name" value="MAKORIN-RELATED"/>
    <property type="match status" value="1"/>
</dbReference>
<feature type="region of interest" description="Disordered" evidence="6">
    <location>
        <begin position="1"/>
        <end position="38"/>
    </location>
</feature>
<dbReference type="GO" id="GO:0061630">
    <property type="term" value="F:ubiquitin protein ligase activity"/>
    <property type="evidence" value="ECO:0007669"/>
    <property type="project" value="InterPro"/>
</dbReference>
<dbReference type="SMART" id="SM00356">
    <property type="entry name" value="ZnF_C3H1"/>
    <property type="match status" value="2"/>
</dbReference>
<evidence type="ECO:0000256" key="3">
    <source>
        <dbReference type="ARBA" id="ARBA00022771"/>
    </source>
</evidence>
<dbReference type="CDD" id="cd16521">
    <property type="entry name" value="RING-HC_MKRN"/>
    <property type="match status" value="1"/>
</dbReference>
<dbReference type="Proteomes" id="UP000039324">
    <property type="component" value="Unassembled WGS sequence"/>
</dbReference>
<feature type="domain" description="C3H1-type" evidence="8">
    <location>
        <begin position="315"/>
        <end position="344"/>
    </location>
</feature>
<dbReference type="PROSITE" id="PS50089">
    <property type="entry name" value="ZF_RING_2"/>
    <property type="match status" value="1"/>
</dbReference>
<dbReference type="GO" id="GO:0008270">
    <property type="term" value="F:zinc ion binding"/>
    <property type="evidence" value="ECO:0007669"/>
    <property type="project" value="UniProtKB-KW"/>
</dbReference>
<dbReference type="SUPFAM" id="SSF57850">
    <property type="entry name" value="RING/U-box"/>
    <property type="match status" value="1"/>
</dbReference>
<dbReference type="InterPro" id="IPR000571">
    <property type="entry name" value="Znf_CCCH"/>
</dbReference>
<dbReference type="OrthoDB" id="250836at2759"/>
<dbReference type="PROSITE" id="PS00518">
    <property type="entry name" value="ZF_RING_1"/>
    <property type="match status" value="1"/>
</dbReference>
<feature type="domain" description="RING-type" evidence="7">
    <location>
        <begin position="236"/>
        <end position="286"/>
    </location>
</feature>
<feature type="domain" description="C3H1-type" evidence="8">
    <location>
        <begin position="167"/>
        <end position="194"/>
    </location>
</feature>
<name>A0A0G4J1D3_PLABS</name>
<dbReference type="Gene3D" id="3.30.40.10">
    <property type="entry name" value="Zinc/RING finger domain, C3HC4 (zinc finger)"/>
    <property type="match status" value="1"/>
</dbReference>
<evidence type="ECO:0000259" key="7">
    <source>
        <dbReference type="PROSITE" id="PS50089"/>
    </source>
</evidence>
<accession>A0A0G4J1D3</accession>
<feature type="zinc finger region" description="C3H1-type" evidence="5">
    <location>
        <begin position="315"/>
        <end position="344"/>
    </location>
</feature>
<evidence type="ECO:0000313" key="9">
    <source>
        <dbReference type="EMBL" id="CEP01453.1"/>
    </source>
</evidence>
<dbReference type="InterPro" id="IPR045072">
    <property type="entry name" value="MKRN-like"/>
</dbReference>
<evidence type="ECO:0000313" key="10">
    <source>
        <dbReference type="EMBL" id="SPQ93262.1"/>
    </source>
</evidence>
<dbReference type="GO" id="GO:0000209">
    <property type="term" value="P:protein polyubiquitination"/>
    <property type="evidence" value="ECO:0007669"/>
    <property type="project" value="InterPro"/>
</dbReference>
<reference evidence="10 12" key="2">
    <citation type="submission" date="2018-03" db="EMBL/GenBank/DDBJ databases">
        <authorList>
            <person name="Fogelqvist J."/>
        </authorList>
    </citation>
    <scope>NUCLEOTIDE SEQUENCE [LARGE SCALE GENOMIC DNA]</scope>
</reference>
<gene>
    <name evidence="9" type="ORF">PBRA_002059</name>
    <name evidence="10" type="ORF">PLBR_LOCUS477</name>
</gene>
<evidence type="ECO:0000256" key="1">
    <source>
        <dbReference type="ARBA" id="ARBA00022679"/>
    </source>
</evidence>
<keyword evidence="3 5" id="KW-0863">Zinc-finger</keyword>
<reference evidence="9 11" key="1">
    <citation type="submission" date="2015-02" db="EMBL/GenBank/DDBJ databases">
        <authorList>
            <person name="Chooi Y.-H."/>
        </authorList>
    </citation>
    <scope>NUCLEOTIDE SEQUENCE [LARGE SCALE GENOMIC DNA]</scope>
    <source>
        <strain evidence="9">E3</strain>
    </source>
</reference>
<sequence length="377" mass="41479">MSSSARPTLYWPRAASESPVRGGSPAANSTWGGAGPPTPTSFFMHDSSYFFGAPGAFSSPTSSANDFLQRSRSENAAYRNASEDEDDDDHPQADIEHALRIDSLLEPVESKCTDPSDQVYMGSTLLKPIVSDNGPHADSYASKLVGIGLPASPVARSDVMYPTSGPSPSTKVCPFFLQRTCRYASHCRYRHDFGSLCPQCGAEVALDEQSQELHVLQCAESRMMAEERRLSVLLQCEICFDNIVRSGRKFGLLQGCDHAFCLPCIRSWRGSTGQTKENLRACPMCRQDSHFVIPSDRMVTDPARKAAVIEKYTSRLRQIECKWFARGKGTCPFGSSCFYAHTNEDGTLAQPERLQHGANADGVIEVMKPMRLSDFFA</sequence>
<evidence type="ECO:0000256" key="5">
    <source>
        <dbReference type="PROSITE-ProRule" id="PRU00723"/>
    </source>
</evidence>
<evidence type="ECO:0000259" key="8">
    <source>
        <dbReference type="PROSITE" id="PS50103"/>
    </source>
</evidence>
<dbReference type="InterPro" id="IPR018957">
    <property type="entry name" value="Znf_C3HC4_RING-type"/>
</dbReference>
<evidence type="ECO:0000256" key="6">
    <source>
        <dbReference type="SAM" id="MobiDB-lite"/>
    </source>
</evidence>
<dbReference type="Gene3D" id="2.30.30.1190">
    <property type="match status" value="1"/>
</dbReference>
<keyword evidence="11" id="KW-1185">Reference proteome</keyword>
<keyword evidence="4 5" id="KW-0862">Zinc</keyword>
<dbReference type="InterPro" id="IPR013083">
    <property type="entry name" value="Znf_RING/FYVE/PHD"/>
</dbReference>
<dbReference type="SMART" id="SM00184">
    <property type="entry name" value="RING"/>
    <property type="match status" value="1"/>
</dbReference>
<dbReference type="InterPro" id="IPR001841">
    <property type="entry name" value="Znf_RING"/>
</dbReference>
<dbReference type="AlphaFoldDB" id="A0A0G4J1D3"/>
<keyword evidence="10" id="KW-0496">Mitochondrion</keyword>
<proteinExistence type="predicted"/>
<feature type="zinc finger region" description="C3H1-type" evidence="5">
    <location>
        <begin position="167"/>
        <end position="194"/>
    </location>
</feature>
<evidence type="ECO:0000313" key="11">
    <source>
        <dbReference type="Proteomes" id="UP000039324"/>
    </source>
</evidence>
<protein>
    <submittedName>
        <fullName evidence="9">Uncharacterized protein</fullName>
    </submittedName>
</protein>
<evidence type="ECO:0000313" key="12">
    <source>
        <dbReference type="Proteomes" id="UP000290189"/>
    </source>
</evidence>
<geneLocation type="mitochondrion" evidence="10"/>
<keyword evidence="1" id="KW-0808">Transferase</keyword>
<organism evidence="9 11">
    <name type="scientific">Plasmodiophora brassicae</name>
    <name type="common">Clubroot disease agent</name>
    <dbReference type="NCBI Taxonomy" id="37360"/>
    <lineage>
        <taxon>Eukaryota</taxon>
        <taxon>Sar</taxon>
        <taxon>Rhizaria</taxon>
        <taxon>Endomyxa</taxon>
        <taxon>Phytomyxea</taxon>
        <taxon>Plasmodiophorida</taxon>
        <taxon>Plasmodiophoridae</taxon>
        <taxon>Plasmodiophora</taxon>
    </lineage>
</organism>
<evidence type="ECO:0000256" key="4">
    <source>
        <dbReference type="ARBA" id="ARBA00022833"/>
    </source>
</evidence>
<dbReference type="STRING" id="37360.A0A0G4J1D3"/>
<evidence type="ECO:0000256" key="2">
    <source>
        <dbReference type="ARBA" id="ARBA00022723"/>
    </source>
</evidence>
<dbReference type="Proteomes" id="UP000290189">
    <property type="component" value="Unassembled WGS sequence"/>
</dbReference>
<dbReference type="Pfam" id="PF00097">
    <property type="entry name" value="zf-C3HC4"/>
    <property type="match status" value="1"/>
</dbReference>
<dbReference type="EMBL" id="OVEO01000001">
    <property type="protein sequence ID" value="SPQ93262.1"/>
    <property type="molecule type" value="Genomic_DNA"/>
</dbReference>
<keyword evidence="2 5" id="KW-0479">Metal-binding</keyword>
<dbReference type="EMBL" id="CDSF01000112">
    <property type="protein sequence ID" value="CEP01453.1"/>
    <property type="molecule type" value="Genomic_DNA"/>
</dbReference>